<keyword evidence="1" id="KW-1185">Reference proteome</keyword>
<accession>A0A8B6X5Y4</accession>
<dbReference type="PANTHER" id="PTHR37310:SF1">
    <property type="entry name" value="CYTOPLASMIC PROTEIN"/>
    <property type="match status" value="1"/>
</dbReference>
<evidence type="ECO:0000313" key="1">
    <source>
        <dbReference type="Proteomes" id="UP000675920"/>
    </source>
</evidence>
<sequence>MDPTLINCADACDDCARACDLCAIACLAEDDPKPMAACIALDIDCAAICRLASAAMARGSSQIDIICELCATICAACADECGQHPMDHCQRCAKACRDCASACREMLAVPV</sequence>
<protein>
    <submittedName>
        <fullName evidence="2">Four-helix bundle copper-binding protein</fullName>
    </submittedName>
</protein>
<name>A0A8B6X5Y4_9BURK</name>
<evidence type="ECO:0000313" key="2">
    <source>
        <dbReference type="RefSeq" id="WP_028312535.1"/>
    </source>
</evidence>
<dbReference type="Pfam" id="PF03860">
    <property type="entry name" value="Csp"/>
    <property type="match status" value="1"/>
</dbReference>
<dbReference type="Gene3D" id="1.20.1270.360">
    <property type="match status" value="1"/>
</dbReference>
<dbReference type="AlphaFoldDB" id="A0A8B6X5Y4"/>
<proteinExistence type="predicted"/>
<organism evidence="1 2">
    <name type="scientific">Derxia gummosa DSM 723</name>
    <dbReference type="NCBI Taxonomy" id="1121388"/>
    <lineage>
        <taxon>Bacteria</taxon>
        <taxon>Pseudomonadati</taxon>
        <taxon>Pseudomonadota</taxon>
        <taxon>Betaproteobacteria</taxon>
        <taxon>Burkholderiales</taxon>
        <taxon>Alcaligenaceae</taxon>
        <taxon>Derxia</taxon>
    </lineage>
</organism>
<dbReference type="CDD" id="cd08026">
    <property type="entry name" value="DUF326"/>
    <property type="match status" value="1"/>
</dbReference>
<dbReference type="InterPro" id="IPR044543">
    <property type="entry name" value="YHJQ-like"/>
</dbReference>
<dbReference type="OrthoDB" id="5396211at2"/>
<dbReference type="Proteomes" id="UP000675920">
    <property type="component" value="Unplaced"/>
</dbReference>
<dbReference type="RefSeq" id="WP_028312535.1">
    <property type="nucleotide sequence ID" value="NZ_KI519499.1"/>
</dbReference>
<dbReference type="InterPro" id="IPR005560">
    <property type="entry name" value="Csp_YhjQ"/>
</dbReference>
<dbReference type="PANTHER" id="PTHR37310">
    <property type="entry name" value="CYTOPLASMIC PROTEIN-RELATED"/>
    <property type="match status" value="1"/>
</dbReference>
<reference evidence="2" key="1">
    <citation type="submission" date="2025-08" db="UniProtKB">
        <authorList>
            <consortium name="RefSeq"/>
        </authorList>
    </citation>
    <scope>IDENTIFICATION</scope>
</reference>